<dbReference type="EMBL" id="LT906454">
    <property type="protein sequence ID" value="SNV38976.1"/>
    <property type="molecule type" value="Genomic_DNA"/>
</dbReference>
<evidence type="ECO:0000313" key="1">
    <source>
        <dbReference type="EMBL" id="SNV38976.1"/>
    </source>
</evidence>
<proteinExistence type="predicted"/>
<sequence length="176" mass="20546">MRAMKTLKDVYEHHAEMPFISPKYEQELLKKPIAKRQMERTGEGYLPGHIILLWRIQFGTYTTHHPHHKYFYTTYGIDAQKELEQLIEDGLVRIDTAFESVKLLPAMTLKELLQDKEVKGLSKMKRVDLEAALQATYTEASLARTFDERSYSLTEAGQELLDKHPEIIAKHPQKKY</sequence>
<protein>
    <submittedName>
        <fullName evidence="1">Uncharacterized protein</fullName>
    </submittedName>
</protein>
<gene>
    <name evidence="1" type="ORF">SAMEA4504048_00899</name>
</gene>
<dbReference type="AlphaFoldDB" id="A0A239WXT1"/>
<name>A0A239WXT1_STRAI</name>
<organism evidence="1 2">
    <name type="scientific">Streptococcus acidominimus</name>
    <dbReference type="NCBI Taxonomy" id="1326"/>
    <lineage>
        <taxon>Bacteria</taxon>
        <taxon>Bacillati</taxon>
        <taxon>Bacillota</taxon>
        <taxon>Bacilli</taxon>
        <taxon>Lactobacillales</taxon>
        <taxon>Streptococcaceae</taxon>
        <taxon>Streptococcus</taxon>
    </lineage>
</organism>
<reference evidence="1 2" key="1">
    <citation type="submission" date="2017-06" db="EMBL/GenBank/DDBJ databases">
        <authorList>
            <consortium name="Pathogen Informatics"/>
        </authorList>
    </citation>
    <scope>NUCLEOTIDE SEQUENCE [LARGE SCALE GENOMIC DNA]</scope>
    <source>
        <strain evidence="1 2">NCTC11291</strain>
    </source>
</reference>
<evidence type="ECO:0000313" key="2">
    <source>
        <dbReference type="Proteomes" id="UP000215144"/>
    </source>
</evidence>
<accession>A0A239WXT1</accession>
<dbReference type="Proteomes" id="UP000215144">
    <property type="component" value="Chromosome 1"/>
</dbReference>
<dbReference type="KEGG" id="saco:SAME_00899"/>